<dbReference type="SUPFAM" id="SSF109854">
    <property type="entry name" value="DinB/YfiT-like putative metalloenzymes"/>
    <property type="match status" value="1"/>
</dbReference>
<proteinExistence type="predicted"/>
<accession>A0ABT8TAL9</accession>
<comment type="caution">
    <text evidence="1">The sequence shown here is derived from an EMBL/GenBank/DDBJ whole genome shotgun (WGS) entry which is preliminary data.</text>
</comment>
<dbReference type="PANTHER" id="PTHR36922:SF1">
    <property type="entry name" value="DUF1993 DOMAIN-CONTAINING PROTEIN"/>
    <property type="match status" value="1"/>
</dbReference>
<evidence type="ECO:0000313" key="1">
    <source>
        <dbReference type="EMBL" id="MDO3381170.1"/>
    </source>
</evidence>
<protein>
    <submittedName>
        <fullName evidence="1">DUF1993 domain-containing protein</fullName>
    </submittedName>
</protein>
<dbReference type="InterPro" id="IPR034660">
    <property type="entry name" value="DinB/YfiT-like"/>
</dbReference>
<reference evidence="1" key="1">
    <citation type="submission" date="2023-07" db="EMBL/GenBank/DDBJ databases">
        <title>Gilvimarinus algae sp. nov., isolated from the surface of Kelp.</title>
        <authorList>
            <person name="Sun Y.Y."/>
            <person name="Gong Y."/>
            <person name="Du Z.J."/>
        </authorList>
    </citation>
    <scope>NUCLEOTIDE SEQUENCE</scope>
    <source>
        <strain evidence="1">SDUM040014</strain>
    </source>
</reference>
<keyword evidence="2" id="KW-1185">Reference proteome</keyword>
<name>A0ABT8TAL9_9GAMM</name>
<organism evidence="1 2">
    <name type="scientific">Gilvimarinus algae</name>
    <dbReference type="NCBI Taxonomy" id="3058037"/>
    <lineage>
        <taxon>Bacteria</taxon>
        <taxon>Pseudomonadati</taxon>
        <taxon>Pseudomonadota</taxon>
        <taxon>Gammaproteobacteria</taxon>
        <taxon>Cellvibrionales</taxon>
        <taxon>Cellvibrionaceae</taxon>
        <taxon>Gilvimarinus</taxon>
    </lineage>
</organism>
<sequence>MMAESAVRMFDHSLTCLSRLVKKLEDVDPQGELLEARLAPDMLPLVNQIKTAANFPLRACCPLVGRERVSFESTGNDYTSLLRHIERTMAYMQSLPALELDTPYTVSDTAGFRQLSLPPQEYLYRYALPNFYFHLAMVYAIARAQGVALSKGDFDGYHQYPPGFSFER</sequence>
<dbReference type="EMBL" id="JAULRT010000032">
    <property type="protein sequence ID" value="MDO3381170.1"/>
    <property type="molecule type" value="Genomic_DNA"/>
</dbReference>
<evidence type="ECO:0000313" key="2">
    <source>
        <dbReference type="Proteomes" id="UP001168380"/>
    </source>
</evidence>
<dbReference type="Gene3D" id="1.20.120.450">
    <property type="entry name" value="dinb family like domain"/>
    <property type="match status" value="1"/>
</dbReference>
<dbReference type="PANTHER" id="PTHR36922">
    <property type="entry name" value="BLL2446 PROTEIN"/>
    <property type="match status" value="1"/>
</dbReference>
<gene>
    <name evidence="1" type="ORF">QWI16_03235</name>
</gene>
<dbReference type="Pfam" id="PF09351">
    <property type="entry name" value="DUF1993"/>
    <property type="match status" value="1"/>
</dbReference>
<dbReference type="Proteomes" id="UP001168380">
    <property type="component" value="Unassembled WGS sequence"/>
</dbReference>
<dbReference type="RefSeq" id="WP_302711294.1">
    <property type="nucleotide sequence ID" value="NZ_JAULRT010000032.1"/>
</dbReference>
<dbReference type="InterPro" id="IPR018531">
    <property type="entry name" value="DUF1993"/>
</dbReference>